<dbReference type="Proteomes" id="UP000078284">
    <property type="component" value="Chromosome 1"/>
</dbReference>
<feature type="domain" description="TIR" evidence="3">
    <location>
        <begin position="7"/>
        <end position="170"/>
    </location>
</feature>
<dbReference type="InterPro" id="IPR035897">
    <property type="entry name" value="Toll_tir_struct_dom_sf"/>
</dbReference>
<dbReference type="SUPFAM" id="SSF52200">
    <property type="entry name" value="Toll/Interleukin receptor TIR domain"/>
    <property type="match status" value="1"/>
</dbReference>
<keyword evidence="2" id="KW-1133">Transmembrane helix</keyword>
<sequence length="387" mass="43297">MAILSRPVNQVFINFRGKDIRHGFVSHLKDALKRKNINFFIDTHEQKGRDLNHLFKRIEEATIALVILSPRYGESKWCLEELTTIMDQEEKGQMIVIPIFYKVRTEDVEKQTGDFGHMFWSCDEEASLEEMEKWQVALKAVCNKIGLTLDLKRSEAKFIKKVLKAVEEVLTTIQSDEAKEGNCVEDVETFNVPLTLPWSWFSSAVELIGAILGLLAETVHADEGRREADFVKKAKTLNVPLALPWLWFGSAVELIGAVVGLLIKAVQSDERKEDGCVKKVKTFNIALALPWLWFGSAVELIGSVLGIINTVRSGEGREDDCVKKVKTFYVPLALPWLWFGSAVELVGAVLGLLNEIVHKCASPTMVILASQVGSVVAISSRWADKSV</sequence>
<dbReference type="Pfam" id="PF01582">
    <property type="entry name" value="TIR"/>
    <property type="match status" value="1"/>
</dbReference>
<dbReference type="PANTHER" id="PTHR32009">
    <property type="entry name" value="TMV RESISTANCE PROTEIN N-LIKE"/>
    <property type="match status" value="1"/>
</dbReference>
<keyword evidence="2" id="KW-0472">Membrane</keyword>
<keyword evidence="2" id="KW-0812">Transmembrane</keyword>
<dbReference type="ExpressionAtlas" id="A0A178WDC2">
    <property type="expression patterns" value="baseline and differential"/>
</dbReference>
<dbReference type="PANTHER" id="PTHR32009:SF63">
    <property type="entry name" value="RESISTANCE PROTEIN (TIR CLASS), PUTATIVE-RELATED"/>
    <property type="match status" value="1"/>
</dbReference>
<feature type="transmembrane region" description="Helical" evidence="2">
    <location>
        <begin position="283"/>
        <end position="308"/>
    </location>
</feature>
<evidence type="ECO:0000313" key="4">
    <source>
        <dbReference type="EMBL" id="OAP16420.1"/>
    </source>
</evidence>
<reference evidence="5" key="1">
    <citation type="journal article" date="2016" name="Proc. Natl. Acad. Sci. U.S.A.">
        <title>Chromosome-level assembly of Arabidopsis thaliana Ler reveals the extent of translocation and inversion polymorphisms.</title>
        <authorList>
            <person name="Zapata L."/>
            <person name="Ding J."/>
            <person name="Willing E.M."/>
            <person name="Hartwig B."/>
            <person name="Bezdan D."/>
            <person name="Jiao W.B."/>
            <person name="Patel V."/>
            <person name="Velikkakam James G."/>
            <person name="Koornneef M."/>
            <person name="Ossowski S."/>
            <person name="Schneeberger K."/>
        </authorList>
    </citation>
    <scope>NUCLEOTIDE SEQUENCE [LARGE SCALE GENOMIC DNA]</scope>
    <source>
        <strain evidence="5">cv. Landsberg erecta</strain>
    </source>
</reference>
<evidence type="ECO:0000313" key="5">
    <source>
        <dbReference type="Proteomes" id="UP000078284"/>
    </source>
</evidence>
<evidence type="ECO:0000256" key="2">
    <source>
        <dbReference type="SAM" id="Phobius"/>
    </source>
</evidence>
<keyword evidence="1" id="KW-0520">NAD</keyword>
<dbReference type="FunFam" id="3.40.50.10140:FF:000007">
    <property type="entry name" value="Disease resistance protein (TIR-NBS-LRR class)"/>
    <property type="match status" value="1"/>
</dbReference>
<evidence type="ECO:0000256" key="1">
    <source>
        <dbReference type="ARBA" id="ARBA00023027"/>
    </source>
</evidence>
<dbReference type="PROSITE" id="PS50104">
    <property type="entry name" value="TIR"/>
    <property type="match status" value="1"/>
</dbReference>
<dbReference type="Gene3D" id="3.40.50.10140">
    <property type="entry name" value="Toll/interleukin-1 receptor homology (TIR) domain"/>
    <property type="match status" value="1"/>
</dbReference>
<comment type="caution">
    <text evidence="4">The sequence shown here is derived from an EMBL/GenBank/DDBJ whole genome shotgun (WGS) entry which is preliminary data.</text>
</comment>
<gene>
    <name evidence="4" type="ordered locus">AXX17_At1g51710</name>
</gene>
<name>A0A178WDC2_ARATH</name>
<dbReference type="InterPro" id="IPR000157">
    <property type="entry name" value="TIR_dom"/>
</dbReference>
<dbReference type="SMART" id="SM00255">
    <property type="entry name" value="TIR"/>
    <property type="match status" value="1"/>
</dbReference>
<dbReference type="GO" id="GO:0007165">
    <property type="term" value="P:signal transduction"/>
    <property type="evidence" value="ECO:0007669"/>
    <property type="project" value="InterPro"/>
</dbReference>
<proteinExistence type="predicted"/>
<dbReference type="EMBL" id="LUHQ01000001">
    <property type="protein sequence ID" value="OAP16420.1"/>
    <property type="molecule type" value="Genomic_DNA"/>
</dbReference>
<accession>A0A178WDC2</accession>
<evidence type="ECO:0000259" key="3">
    <source>
        <dbReference type="PROSITE" id="PS50104"/>
    </source>
</evidence>
<dbReference type="AlphaFoldDB" id="A0A178WDC2"/>
<feature type="transmembrane region" description="Helical" evidence="2">
    <location>
        <begin position="328"/>
        <end position="353"/>
    </location>
</feature>
<organism evidence="4 5">
    <name type="scientific">Arabidopsis thaliana</name>
    <name type="common">Mouse-ear cress</name>
    <dbReference type="NCBI Taxonomy" id="3702"/>
    <lineage>
        <taxon>Eukaryota</taxon>
        <taxon>Viridiplantae</taxon>
        <taxon>Streptophyta</taxon>
        <taxon>Embryophyta</taxon>
        <taxon>Tracheophyta</taxon>
        <taxon>Spermatophyta</taxon>
        <taxon>Magnoliopsida</taxon>
        <taxon>eudicotyledons</taxon>
        <taxon>Gunneridae</taxon>
        <taxon>Pentapetalae</taxon>
        <taxon>rosids</taxon>
        <taxon>malvids</taxon>
        <taxon>Brassicales</taxon>
        <taxon>Brassicaceae</taxon>
        <taxon>Camelineae</taxon>
        <taxon>Arabidopsis</taxon>
    </lineage>
</organism>
<feature type="transmembrane region" description="Helical" evidence="2">
    <location>
        <begin position="245"/>
        <end position="263"/>
    </location>
</feature>
<protein>
    <recommendedName>
        <fullName evidence="3">TIR domain-containing protein</fullName>
    </recommendedName>
</protein>